<evidence type="ECO:0000313" key="2">
    <source>
        <dbReference type="WBParaSite" id="Hba_04838"/>
    </source>
</evidence>
<dbReference type="Proteomes" id="UP000095283">
    <property type="component" value="Unplaced"/>
</dbReference>
<proteinExistence type="predicted"/>
<dbReference type="AlphaFoldDB" id="A0A1I7WIK0"/>
<accession>A0A1I7WIK0</accession>
<organism evidence="1 2">
    <name type="scientific">Heterorhabditis bacteriophora</name>
    <name type="common">Entomopathogenic nematode worm</name>
    <dbReference type="NCBI Taxonomy" id="37862"/>
    <lineage>
        <taxon>Eukaryota</taxon>
        <taxon>Metazoa</taxon>
        <taxon>Ecdysozoa</taxon>
        <taxon>Nematoda</taxon>
        <taxon>Chromadorea</taxon>
        <taxon>Rhabditida</taxon>
        <taxon>Rhabditina</taxon>
        <taxon>Rhabditomorpha</taxon>
        <taxon>Strongyloidea</taxon>
        <taxon>Heterorhabditidae</taxon>
        <taxon>Heterorhabditis</taxon>
    </lineage>
</organism>
<evidence type="ECO:0000313" key="1">
    <source>
        <dbReference type="Proteomes" id="UP000095283"/>
    </source>
</evidence>
<dbReference type="WBParaSite" id="Hba_04838">
    <property type="protein sequence ID" value="Hba_04838"/>
    <property type="gene ID" value="Hba_04838"/>
</dbReference>
<protein>
    <submittedName>
        <fullName evidence="2">Fatty acid synthase</fullName>
    </submittedName>
</protein>
<name>A0A1I7WIK0_HETBA</name>
<sequence length="248" mass="27691">MMRFSIWRGKYVLILNFVNNLLMPHSSVMCLRISYVAGGSICVTIRSEQSQTVHLEPIELKKLQTKSVFEYLADIAESANINYILTAHHSLIRVSEVVRKHSIGADVMKMKDVSSNITHTGSLEEMHGMRFSPLRIAVVTCREVFSALPVVPTSSHSNGYANTSVLHLECSCNSRSSFADQLDQLMKAHGKTADDVLELVGYTSISQYTVDQFIPPQDSAQDDWQQSALGALIPLSIATRFQEIYFAF</sequence>
<keyword evidence="1" id="KW-1185">Reference proteome</keyword>
<reference evidence="2" key="1">
    <citation type="submission" date="2016-11" db="UniProtKB">
        <authorList>
            <consortium name="WormBaseParasite"/>
        </authorList>
    </citation>
    <scope>IDENTIFICATION</scope>
</reference>